<dbReference type="Gene3D" id="3.40.630.30">
    <property type="match status" value="1"/>
</dbReference>
<evidence type="ECO:0000313" key="3">
    <source>
        <dbReference type="Proteomes" id="UP000254519"/>
    </source>
</evidence>
<dbReference type="PANTHER" id="PTHR43792">
    <property type="entry name" value="GNAT FAMILY, PUTATIVE (AFU_ORTHOLOGUE AFUA_3G00765)-RELATED-RELATED"/>
    <property type="match status" value="1"/>
</dbReference>
<dbReference type="EMBL" id="UGYZ01000002">
    <property type="protein sequence ID" value="SUJ15434.1"/>
    <property type="molecule type" value="Genomic_DNA"/>
</dbReference>
<dbReference type="AlphaFoldDB" id="A0A380CBF3"/>
<protein>
    <submittedName>
        <fullName evidence="2">Pseudaminic acid biosynthesis N-acetyl transferase</fullName>
    </submittedName>
</protein>
<sequence length="181" mass="20498">MGKIRLVPHALKYAKEISALSSNPKVKMALGLSDEQTTVEGTKGFIEFILEEEKLGRQYSRCIVNEEEKLIGVITLKDIDPIKKTSHIGTWIGYAYWGRGYNELAKAAILSTAFNQLGLNYVFAGAKADNYRSQKAQEKLPYITLRVENKFPEELKLIEAQTGSKCVLNVFEKDKFLAWYL</sequence>
<gene>
    <name evidence="2" type="ORF">NCTC4822_02606</name>
</gene>
<keyword evidence="3" id="KW-1185">Reference proteome</keyword>
<keyword evidence="2" id="KW-0808">Transferase</keyword>
<dbReference type="InterPro" id="IPR051531">
    <property type="entry name" value="N-acetyltransferase"/>
</dbReference>
<dbReference type="OrthoDB" id="2352097at2"/>
<evidence type="ECO:0000313" key="2">
    <source>
        <dbReference type="EMBL" id="SUJ15434.1"/>
    </source>
</evidence>
<dbReference type="Pfam" id="PF13302">
    <property type="entry name" value="Acetyltransf_3"/>
    <property type="match status" value="1"/>
</dbReference>
<evidence type="ECO:0000259" key="1">
    <source>
        <dbReference type="Pfam" id="PF13302"/>
    </source>
</evidence>
<accession>A0A380CBF3</accession>
<dbReference type="Proteomes" id="UP000254519">
    <property type="component" value="Unassembled WGS sequence"/>
</dbReference>
<dbReference type="GO" id="GO:0016747">
    <property type="term" value="F:acyltransferase activity, transferring groups other than amino-acyl groups"/>
    <property type="evidence" value="ECO:0007669"/>
    <property type="project" value="InterPro"/>
</dbReference>
<feature type="domain" description="N-acetyltransferase" evidence="1">
    <location>
        <begin position="4"/>
        <end position="140"/>
    </location>
</feature>
<proteinExistence type="predicted"/>
<dbReference type="SUPFAM" id="SSF55729">
    <property type="entry name" value="Acyl-CoA N-acyltransferases (Nat)"/>
    <property type="match status" value="1"/>
</dbReference>
<dbReference type="PANTHER" id="PTHR43792:SF1">
    <property type="entry name" value="N-ACETYLTRANSFERASE DOMAIN-CONTAINING PROTEIN"/>
    <property type="match status" value="1"/>
</dbReference>
<dbReference type="InterPro" id="IPR016181">
    <property type="entry name" value="Acyl_CoA_acyltransferase"/>
</dbReference>
<dbReference type="RefSeq" id="WP_115362771.1">
    <property type="nucleotide sequence ID" value="NZ_CP038012.1"/>
</dbReference>
<reference evidence="2 3" key="1">
    <citation type="submission" date="2018-06" db="EMBL/GenBank/DDBJ databases">
        <authorList>
            <consortium name="Pathogen Informatics"/>
            <person name="Doyle S."/>
        </authorList>
    </citation>
    <scope>NUCLEOTIDE SEQUENCE [LARGE SCALE GENOMIC DNA]</scope>
    <source>
        <strain evidence="3">ATCC 11859 / DSM 33 / NCIB 8841 / NCTC 4822</strain>
    </source>
</reference>
<name>A0A380CBF3_SPOPA</name>
<organism evidence="2 3">
    <name type="scientific">Sporosarcina pasteurii</name>
    <name type="common">Bacillus pasteurii</name>
    <dbReference type="NCBI Taxonomy" id="1474"/>
    <lineage>
        <taxon>Bacteria</taxon>
        <taxon>Bacillati</taxon>
        <taxon>Bacillota</taxon>
        <taxon>Bacilli</taxon>
        <taxon>Bacillales</taxon>
        <taxon>Caryophanaceae</taxon>
        <taxon>Sporosarcina</taxon>
    </lineage>
</organism>
<dbReference type="InterPro" id="IPR000182">
    <property type="entry name" value="GNAT_dom"/>
</dbReference>